<dbReference type="AlphaFoldDB" id="A0A0K2B1B0"/>
<dbReference type="EMBL" id="CP012382">
    <property type="protein sequence ID" value="AKZ59155.1"/>
    <property type="molecule type" value="Genomic_DNA"/>
</dbReference>
<name>A0A0K2B1B0_STRA7</name>
<protein>
    <recommendedName>
        <fullName evidence="3">Phage tail protein</fullName>
    </recommendedName>
</protein>
<accession>A0A0K2B1B0</accession>
<dbReference type="Proteomes" id="UP000061018">
    <property type="component" value="Chromosome"/>
</dbReference>
<evidence type="ECO:0008006" key="3">
    <source>
        <dbReference type="Google" id="ProtNLM"/>
    </source>
</evidence>
<organism evidence="1 2">
    <name type="scientific">Streptomyces ambofaciens (strain ATCC 23877 / 3486 / DSM 40053 / JCM 4204 / NBRC 12836 / NRRL B-2516)</name>
    <dbReference type="NCBI Taxonomy" id="278992"/>
    <lineage>
        <taxon>Bacteria</taxon>
        <taxon>Bacillati</taxon>
        <taxon>Actinomycetota</taxon>
        <taxon>Actinomycetes</taxon>
        <taxon>Kitasatosporales</taxon>
        <taxon>Streptomycetaceae</taxon>
        <taxon>Streptomyces</taxon>
    </lineage>
</organism>
<reference evidence="2" key="1">
    <citation type="journal article" date="2015" name="J. Biotechnol.">
        <title>Complete genome sequence of Streptomyces ambofaciens ATCC 23877, the spiramycin producer.</title>
        <authorList>
            <person name="Thibessard A."/>
            <person name="Haas D."/>
            <person name="Gerbaud C."/>
            <person name="Aigle B."/>
            <person name="Lautru S."/>
            <person name="Pernodet J.L."/>
            <person name="Leblond P."/>
        </authorList>
    </citation>
    <scope>NUCLEOTIDE SEQUENCE [LARGE SCALE GENOMIC DNA]</scope>
    <source>
        <strain evidence="2">ATCC 23877 / 3486 / DSM 40053 / JCM 4204 / NBRC 12836 / NRRL B-2516</strain>
    </source>
</reference>
<evidence type="ECO:0000313" key="2">
    <source>
        <dbReference type="Proteomes" id="UP000061018"/>
    </source>
</evidence>
<sequence length="199" mass="22055">MADTRNADLTFGATDYLVHLAPMNATKPADFADPATPWQCLGWITTDGGTFTIEEESQDVNAAGSLEPIRTLMTRSTKSLQVTFLEGLNPLVRSLYDNVPLESLRPDTTSGIATYDLPDKPNDLRYAFVFDTIDGDKKLRYYMPNGKVIERGDEQPQTEDVMSVQMTMRFYKGASNAAAVTRFIDYGAADVTDFFPEAP</sequence>
<dbReference type="Pfam" id="PF25681">
    <property type="entry name" value="Phage_TTP_17"/>
    <property type="match status" value="1"/>
</dbReference>
<dbReference type="RefSeq" id="WP_053139426.1">
    <property type="nucleotide sequence ID" value="NZ_CP012382.1"/>
</dbReference>
<evidence type="ECO:0000313" key="1">
    <source>
        <dbReference type="EMBL" id="AKZ59155.1"/>
    </source>
</evidence>
<gene>
    <name evidence="1" type="ORF">SAM23877_6110</name>
</gene>
<dbReference type="KEGG" id="samb:SAM23877_6110"/>
<proteinExistence type="predicted"/>
<dbReference type="InterPro" id="IPR058154">
    <property type="entry name" value="Bxb1_TTP-like"/>
</dbReference>